<name>A0ABV1HCA6_9FIRM</name>
<dbReference type="EMBL" id="JBBMEX010000004">
    <property type="protein sequence ID" value="MEQ2557353.1"/>
    <property type="molecule type" value="Genomic_DNA"/>
</dbReference>
<dbReference type="Pfam" id="PF05239">
    <property type="entry name" value="PRC"/>
    <property type="match status" value="1"/>
</dbReference>
<evidence type="ECO:0000313" key="3">
    <source>
        <dbReference type="Proteomes" id="UP001454489"/>
    </source>
</evidence>
<dbReference type="NCBIfam" id="TIGR02888">
    <property type="entry name" value="spore_YlmC_YmxH"/>
    <property type="match status" value="1"/>
</dbReference>
<feature type="domain" description="PRC-barrel" evidence="1">
    <location>
        <begin position="2"/>
        <end position="77"/>
    </location>
</feature>
<comment type="caution">
    <text evidence="2">The sequence shown here is derived from an EMBL/GenBank/DDBJ whole genome shotgun (WGS) entry which is preliminary data.</text>
</comment>
<dbReference type="Proteomes" id="UP001454489">
    <property type="component" value="Unassembled WGS sequence"/>
</dbReference>
<evidence type="ECO:0000259" key="1">
    <source>
        <dbReference type="Pfam" id="PF05239"/>
    </source>
</evidence>
<dbReference type="PANTHER" id="PTHR40061:SF1">
    <property type="entry name" value="SPORULATION PROTEIN YLMC-RELATED"/>
    <property type="match status" value="1"/>
</dbReference>
<organism evidence="2 3">
    <name type="scientific">Maccoyibacter intestinihominis</name>
    <dbReference type="NCBI Taxonomy" id="3133499"/>
    <lineage>
        <taxon>Bacteria</taxon>
        <taxon>Bacillati</taxon>
        <taxon>Bacillota</taxon>
        <taxon>Clostridia</taxon>
        <taxon>Lachnospirales</taxon>
        <taxon>Lachnospiraceae</taxon>
        <taxon>Maccoyibacter</taxon>
    </lineage>
</organism>
<dbReference type="SUPFAM" id="SSF50346">
    <property type="entry name" value="PRC-barrel domain"/>
    <property type="match status" value="1"/>
</dbReference>
<reference evidence="2 3" key="1">
    <citation type="submission" date="2024-03" db="EMBL/GenBank/DDBJ databases">
        <title>Human intestinal bacterial collection.</title>
        <authorList>
            <person name="Pauvert C."/>
            <person name="Hitch T.C.A."/>
            <person name="Clavel T."/>
        </authorList>
    </citation>
    <scope>NUCLEOTIDE SEQUENCE [LARGE SCALE GENOMIC DNA]</scope>
    <source>
        <strain evidence="2 3">CLA-AA-H185</strain>
    </source>
</reference>
<evidence type="ECO:0000313" key="2">
    <source>
        <dbReference type="EMBL" id="MEQ2557353.1"/>
    </source>
</evidence>
<keyword evidence="3" id="KW-1185">Reference proteome</keyword>
<sequence length="84" mass="9680">MRLCELREKNVINVCDCHCLGHVMDLELDECTGCIKALIVPGPARFWGFFGRDCEFFIPWCNVIRIGPDIILVDVKVDEIKKRL</sequence>
<dbReference type="InterPro" id="IPR027275">
    <property type="entry name" value="PRC-brl_dom"/>
</dbReference>
<dbReference type="PANTHER" id="PTHR40061">
    <property type="entry name" value="SPORULATION PROTEIN YLMC-RELATED"/>
    <property type="match status" value="1"/>
</dbReference>
<proteinExistence type="predicted"/>
<dbReference type="InterPro" id="IPR014238">
    <property type="entry name" value="Spore_YlmC/YmxH"/>
</dbReference>
<dbReference type="RefSeq" id="WP_177962124.1">
    <property type="nucleotide sequence ID" value="NZ_JBBMEX010000004.1"/>
</dbReference>
<gene>
    <name evidence="2" type="ORF">WMO43_05600</name>
</gene>
<dbReference type="Gene3D" id="2.30.30.240">
    <property type="entry name" value="PRC-barrel domain"/>
    <property type="match status" value="1"/>
</dbReference>
<dbReference type="InterPro" id="IPR011033">
    <property type="entry name" value="PRC_barrel-like_sf"/>
</dbReference>
<accession>A0ABV1HCA6</accession>
<protein>
    <submittedName>
        <fullName evidence="2">YlmC/YmxH family sporulation protein</fullName>
    </submittedName>
</protein>